<protein>
    <recommendedName>
        <fullName evidence="2">LEM domain-containing protein</fullName>
    </recommendedName>
</protein>
<comment type="caution">
    <text evidence="3">The sequence shown here is derived from an EMBL/GenBank/DDBJ whole genome shotgun (WGS) entry which is preliminary data.</text>
</comment>
<dbReference type="AlphaFoldDB" id="A0A1W0WIX1"/>
<reference evidence="4" key="1">
    <citation type="submission" date="2017-01" db="EMBL/GenBank/DDBJ databases">
        <title>Comparative genomics of anhydrobiosis in the tardigrade Hypsibius dujardini.</title>
        <authorList>
            <person name="Yoshida Y."/>
            <person name="Koutsovoulos G."/>
            <person name="Laetsch D."/>
            <person name="Stevens L."/>
            <person name="Kumar S."/>
            <person name="Horikawa D."/>
            <person name="Ishino K."/>
            <person name="Komine S."/>
            <person name="Tomita M."/>
            <person name="Blaxter M."/>
            <person name="Arakawa K."/>
        </authorList>
    </citation>
    <scope>NUCLEOTIDE SEQUENCE [LARGE SCALE GENOMIC DNA]</scope>
    <source>
        <strain evidence="4">Z151</strain>
    </source>
</reference>
<dbReference type="CDD" id="cd12934">
    <property type="entry name" value="LEM"/>
    <property type="match status" value="1"/>
</dbReference>
<evidence type="ECO:0000313" key="3">
    <source>
        <dbReference type="EMBL" id="OQV15171.1"/>
    </source>
</evidence>
<dbReference type="Gene3D" id="1.10.720.40">
    <property type="match status" value="1"/>
</dbReference>
<keyword evidence="1" id="KW-0472">Membrane</keyword>
<keyword evidence="4" id="KW-1185">Reference proteome</keyword>
<dbReference type="InterPro" id="IPR011015">
    <property type="entry name" value="LEM/LEM-like_dom_sf"/>
</dbReference>
<dbReference type="InterPro" id="IPR003887">
    <property type="entry name" value="LEM_dom"/>
</dbReference>
<gene>
    <name evidence="3" type="ORF">BV898_10686</name>
</gene>
<evidence type="ECO:0000256" key="1">
    <source>
        <dbReference type="SAM" id="Phobius"/>
    </source>
</evidence>
<proteinExistence type="predicted"/>
<evidence type="ECO:0000313" key="4">
    <source>
        <dbReference type="Proteomes" id="UP000192578"/>
    </source>
</evidence>
<dbReference type="SMART" id="SM00540">
    <property type="entry name" value="LEM"/>
    <property type="match status" value="1"/>
</dbReference>
<keyword evidence="1" id="KW-0812">Transmembrane</keyword>
<accession>A0A1W0WIX1</accession>
<dbReference type="SUPFAM" id="SSF63451">
    <property type="entry name" value="LEM domain"/>
    <property type="match status" value="1"/>
</dbReference>
<evidence type="ECO:0000259" key="2">
    <source>
        <dbReference type="PROSITE" id="PS50954"/>
    </source>
</evidence>
<feature type="domain" description="LEM" evidence="2">
    <location>
        <begin position="4"/>
        <end position="47"/>
    </location>
</feature>
<dbReference type="OrthoDB" id="6363067at2759"/>
<sequence>MADIAWIQSLSDSELFANLKEHGVTTPVTGSTRKILEKKLAKLMGIAVVGSSPASDSGRASAEFDDVEITYDSNDSGNWQDDRLPRRRGRHGNDTFGNSFYMEEVDAKPTAQLRNLRRDELADLQSDIREQEEINRNLAGLEKNGSQSSRTALTVLAILFVIGVFLVISYMTQGESADELLRVPTVKVVPAERAVPADQL</sequence>
<feature type="transmembrane region" description="Helical" evidence="1">
    <location>
        <begin position="152"/>
        <end position="172"/>
    </location>
</feature>
<dbReference type="Pfam" id="PF03020">
    <property type="entry name" value="LEM"/>
    <property type="match status" value="1"/>
</dbReference>
<dbReference type="EMBL" id="MTYJ01000093">
    <property type="protein sequence ID" value="OQV15171.1"/>
    <property type="molecule type" value="Genomic_DNA"/>
</dbReference>
<dbReference type="Proteomes" id="UP000192578">
    <property type="component" value="Unassembled WGS sequence"/>
</dbReference>
<name>A0A1W0WIX1_HYPEX</name>
<organism evidence="3 4">
    <name type="scientific">Hypsibius exemplaris</name>
    <name type="common">Freshwater tardigrade</name>
    <dbReference type="NCBI Taxonomy" id="2072580"/>
    <lineage>
        <taxon>Eukaryota</taxon>
        <taxon>Metazoa</taxon>
        <taxon>Ecdysozoa</taxon>
        <taxon>Tardigrada</taxon>
        <taxon>Eutardigrada</taxon>
        <taxon>Parachela</taxon>
        <taxon>Hypsibioidea</taxon>
        <taxon>Hypsibiidae</taxon>
        <taxon>Hypsibius</taxon>
    </lineage>
</organism>
<dbReference type="PROSITE" id="PS50954">
    <property type="entry name" value="LEM"/>
    <property type="match status" value="1"/>
</dbReference>
<keyword evidence="1" id="KW-1133">Transmembrane helix</keyword>